<keyword evidence="4" id="KW-1185">Reference proteome</keyword>
<feature type="region of interest" description="Disordered" evidence="1">
    <location>
        <begin position="86"/>
        <end position="110"/>
    </location>
</feature>
<evidence type="ECO:0000313" key="3">
    <source>
        <dbReference type="EMBL" id="GJE75559.1"/>
    </source>
</evidence>
<evidence type="ECO:0000256" key="1">
    <source>
        <dbReference type="SAM" id="MobiDB-lite"/>
    </source>
</evidence>
<dbReference type="RefSeq" id="WP_137827689.1">
    <property type="nucleotide sequence ID" value="NZ_BPRE01000006.1"/>
</dbReference>
<evidence type="ECO:0000256" key="2">
    <source>
        <dbReference type="SAM" id="Phobius"/>
    </source>
</evidence>
<dbReference type="EMBL" id="BPRE01000006">
    <property type="protein sequence ID" value="GJE75559.1"/>
    <property type="molecule type" value="Genomic_DNA"/>
</dbReference>
<reference evidence="3" key="2">
    <citation type="submission" date="2021-08" db="EMBL/GenBank/DDBJ databases">
        <authorList>
            <person name="Tani A."/>
            <person name="Ola A."/>
            <person name="Ogura Y."/>
            <person name="Katsura K."/>
            <person name="Hayashi T."/>
        </authorList>
    </citation>
    <scope>NUCLEOTIDE SEQUENCE</scope>
    <source>
        <strain evidence="3">DSM 14458</strain>
    </source>
</reference>
<dbReference type="Proteomes" id="UP001055093">
    <property type="component" value="Unassembled WGS sequence"/>
</dbReference>
<evidence type="ECO:0000313" key="4">
    <source>
        <dbReference type="Proteomes" id="UP001055093"/>
    </source>
</evidence>
<sequence length="110" mass="10999">MWLTIWTGGDAVMERPLCLLIHSVLCVNALCLLAAQVLSALLLGAPGVPVSVSWLIATVALMALHGAFGLLFAWIDDEEIRIGGGAEFGGDASGDGSSGDGSGGDGASSG</sequence>
<protein>
    <recommendedName>
        <fullName evidence="5">2TM domain-containing protein</fullName>
    </recommendedName>
</protein>
<feature type="transmembrane region" description="Helical" evidence="2">
    <location>
        <begin position="20"/>
        <end position="45"/>
    </location>
</feature>
<comment type="caution">
    <text evidence="3">The sequence shown here is derived from an EMBL/GenBank/DDBJ whole genome shotgun (WGS) entry which is preliminary data.</text>
</comment>
<keyword evidence="2" id="KW-1133">Transmembrane helix</keyword>
<evidence type="ECO:0008006" key="5">
    <source>
        <dbReference type="Google" id="ProtNLM"/>
    </source>
</evidence>
<name>A0ABQ4UTW0_9HYPH</name>
<feature type="transmembrane region" description="Helical" evidence="2">
    <location>
        <begin position="52"/>
        <end position="75"/>
    </location>
</feature>
<gene>
    <name evidence="3" type="ORF">BGCPKDLD_2144</name>
</gene>
<reference evidence="3" key="1">
    <citation type="journal article" date="2021" name="Front. Microbiol.">
        <title>Comprehensive Comparative Genomics and Phenotyping of Methylobacterium Species.</title>
        <authorList>
            <person name="Alessa O."/>
            <person name="Ogura Y."/>
            <person name="Fujitani Y."/>
            <person name="Takami H."/>
            <person name="Hayashi T."/>
            <person name="Sahin N."/>
            <person name="Tani A."/>
        </authorList>
    </citation>
    <scope>NUCLEOTIDE SEQUENCE</scope>
    <source>
        <strain evidence="3">DSM 14458</strain>
    </source>
</reference>
<accession>A0ABQ4UTW0</accession>
<organism evidence="3 4">
    <name type="scientific">Methylorubrum suomiense</name>
    <dbReference type="NCBI Taxonomy" id="144191"/>
    <lineage>
        <taxon>Bacteria</taxon>
        <taxon>Pseudomonadati</taxon>
        <taxon>Pseudomonadota</taxon>
        <taxon>Alphaproteobacteria</taxon>
        <taxon>Hyphomicrobiales</taxon>
        <taxon>Methylobacteriaceae</taxon>
        <taxon>Methylorubrum</taxon>
    </lineage>
</organism>
<keyword evidence="2" id="KW-0472">Membrane</keyword>
<proteinExistence type="predicted"/>
<keyword evidence="2" id="KW-0812">Transmembrane</keyword>